<dbReference type="InterPro" id="IPR000719">
    <property type="entry name" value="Prot_kinase_dom"/>
</dbReference>
<feature type="region of interest" description="Disordered" evidence="3">
    <location>
        <begin position="160"/>
        <end position="181"/>
    </location>
</feature>
<dbReference type="PANTHER" id="PTHR24346">
    <property type="entry name" value="MAP/MICROTUBULE AFFINITY-REGULATING KINASE"/>
    <property type="match status" value="1"/>
</dbReference>
<keyword evidence="5" id="KW-0418">Kinase</keyword>
<feature type="region of interest" description="Disordered" evidence="3">
    <location>
        <begin position="1"/>
        <end position="54"/>
    </location>
</feature>
<organism evidence="5 6">
    <name type="scientific">Seminavis robusta</name>
    <dbReference type="NCBI Taxonomy" id="568900"/>
    <lineage>
        <taxon>Eukaryota</taxon>
        <taxon>Sar</taxon>
        <taxon>Stramenopiles</taxon>
        <taxon>Ochrophyta</taxon>
        <taxon>Bacillariophyta</taxon>
        <taxon>Bacillariophyceae</taxon>
        <taxon>Bacillariophycidae</taxon>
        <taxon>Naviculales</taxon>
        <taxon>Naviculaceae</taxon>
        <taxon>Seminavis</taxon>
    </lineage>
</organism>
<dbReference type="PROSITE" id="PS50011">
    <property type="entry name" value="PROTEIN_KINASE_DOM"/>
    <property type="match status" value="1"/>
</dbReference>
<name>A0A9N8HM71_9STRA</name>
<accession>A0A9N8HM71</accession>
<dbReference type="AlphaFoldDB" id="A0A9N8HM71"/>
<keyword evidence="5" id="KW-0808">Transferase</keyword>
<dbReference type="OrthoDB" id="4062651at2759"/>
<evidence type="ECO:0000256" key="2">
    <source>
        <dbReference type="ARBA" id="ARBA00022840"/>
    </source>
</evidence>
<proteinExistence type="predicted"/>
<evidence type="ECO:0000259" key="4">
    <source>
        <dbReference type="PROSITE" id="PS50011"/>
    </source>
</evidence>
<dbReference type="SUPFAM" id="SSF56112">
    <property type="entry name" value="Protein kinase-like (PK-like)"/>
    <property type="match status" value="1"/>
</dbReference>
<dbReference type="GO" id="GO:0035556">
    <property type="term" value="P:intracellular signal transduction"/>
    <property type="evidence" value="ECO:0007669"/>
    <property type="project" value="TreeGrafter"/>
</dbReference>
<keyword evidence="1" id="KW-0547">Nucleotide-binding</keyword>
<keyword evidence="2" id="KW-0067">ATP-binding</keyword>
<evidence type="ECO:0000256" key="3">
    <source>
        <dbReference type="SAM" id="MobiDB-lite"/>
    </source>
</evidence>
<dbReference type="PANTHER" id="PTHR24346:SF75">
    <property type="entry name" value="AURORA KINASE"/>
    <property type="match status" value="1"/>
</dbReference>
<protein>
    <submittedName>
        <fullName evidence="5">Activated protein kinase catalytic subunit alpha-1</fullName>
    </submittedName>
</protein>
<keyword evidence="6" id="KW-1185">Reference proteome</keyword>
<dbReference type="InterPro" id="IPR011009">
    <property type="entry name" value="Kinase-like_dom_sf"/>
</dbReference>
<feature type="domain" description="Protein kinase" evidence="4">
    <location>
        <begin position="126"/>
        <end position="428"/>
    </location>
</feature>
<evidence type="ECO:0000313" key="6">
    <source>
        <dbReference type="Proteomes" id="UP001153069"/>
    </source>
</evidence>
<dbReference type="EMBL" id="CAICTM010001088">
    <property type="protein sequence ID" value="CAB9520298.1"/>
    <property type="molecule type" value="Genomic_DNA"/>
</dbReference>
<feature type="compositionally biased region" description="Acidic residues" evidence="3">
    <location>
        <begin position="163"/>
        <end position="173"/>
    </location>
</feature>
<dbReference type="Pfam" id="PF00069">
    <property type="entry name" value="Pkinase"/>
    <property type="match status" value="1"/>
</dbReference>
<dbReference type="GO" id="GO:0005737">
    <property type="term" value="C:cytoplasm"/>
    <property type="evidence" value="ECO:0007669"/>
    <property type="project" value="TreeGrafter"/>
</dbReference>
<feature type="compositionally biased region" description="Pro residues" evidence="3">
    <location>
        <begin position="10"/>
        <end position="20"/>
    </location>
</feature>
<evidence type="ECO:0000256" key="1">
    <source>
        <dbReference type="ARBA" id="ARBA00022741"/>
    </source>
</evidence>
<dbReference type="Proteomes" id="UP001153069">
    <property type="component" value="Unassembled WGS sequence"/>
</dbReference>
<sequence>MTEGIAQGPPLSPPSFPPPKVLDGQRTAEHVEVPDSTNNSSGPLEMSWRTAAADEDMEASWKEASAGALVENNPSKLRRASSIAGNVLVAETEEGKKAFWMQRKLTEETHSRNYVRVGFPLKPALIEDEEMLGAWTVKRTEGGQYPFEMAAIKVQPHAKVFPDDDDEDEEGANGDEKQKEVSKISLMRNPKNEISALQMIKAADPDGTGHVLGAEYVVTDDVMVYIIMPYCKEGSLLDKMGASGRNGRLEEAEACKFFCDIVKGLATLQKVGLCHRNLSLERMLIRGEHCHISSLGWCVRIPTSEDGSVRHLIEPSWGCGKQPEYVAPELFLNQPFDGFAVDIWAAGVMLYLLLFGGDMLFAAPIPEDPKFQEMCVRGNLKSVVDKFQALIPSEKPVSEEAIDLVQNMLLADPAKRLTLSQIQDHPWVKGGA</sequence>
<dbReference type="Gene3D" id="1.10.510.10">
    <property type="entry name" value="Transferase(Phosphotransferase) domain 1"/>
    <property type="match status" value="1"/>
</dbReference>
<gene>
    <name evidence="5" type="ORF">SEMRO_1090_G240170.1</name>
</gene>
<comment type="caution">
    <text evidence="5">The sequence shown here is derived from an EMBL/GenBank/DDBJ whole genome shotgun (WGS) entry which is preliminary data.</text>
</comment>
<evidence type="ECO:0000313" key="5">
    <source>
        <dbReference type="EMBL" id="CAB9520298.1"/>
    </source>
</evidence>
<dbReference type="GO" id="GO:0005524">
    <property type="term" value="F:ATP binding"/>
    <property type="evidence" value="ECO:0007669"/>
    <property type="project" value="UniProtKB-KW"/>
</dbReference>
<dbReference type="GO" id="GO:0004674">
    <property type="term" value="F:protein serine/threonine kinase activity"/>
    <property type="evidence" value="ECO:0007669"/>
    <property type="project" value="TreeGrafter"/>
</dbReference>
<reference evidence="5" key="1">
    <citation type="submission" date="2020-06" db="EMBL/GenBank/DDBJ databases">
        <authorList>
            <consortium name="Plant Systems Biology data submission"/>
        </authorList>
    </citation>
    <scope>NUCLEOTIDE SEQUENCE</scope>
    <source>
        <strain evidence="5">D6</strain>
    </source>
</reference>